<proteinExistence type="predicted"/>
<name>A0A7S0R983_9CHLO</name>
<accession>A0A7S0R983</accession>
<gene>
    <name evidence="2" type="ORF">CLEI1391_LOCUS4424</name>
</gene>
<sequence>MQDVFTALMAGRITSVAGAQPGAATTSSVGQENIDPLHRPVAPLKKGSVADVPDGKANRQGGLGTNKKCICGNFWGQGLYEHRKQCEVHPAHMAAGGAGGKKAKK</sequence>
<dbReference type="AlphaFoldDB" id="A0A7S0R983"/>
<reference evidence="2" key="1">
    <citation type="submission" date="2021-01" db="EMBL/GenBank/DDBJ databases">
        <authorList>
            <person name="Corre E."/>
            <person name="Pelletier E."/>
            <person name="Niang G."/>
            <person name="Scheremetjew M."/>
            <person name="Finn R."/>
            <person name="Kale V."/>
            <person name="Holt S."/>
            <person name="Cochrane G."/>
            <person name="Meng A."/>
            <person name="Brown T."/>
            <person name="Cohen L."/>
        </authorList>
    </citation>
    <scope>NUCLEOTIDE SEQUENCE</scope>
    <source>
        <strain evidence="2">SAG 11-49</strain>
    </source>
</reference>
<feature type="region of interest" description="Disordered" evidence="1">
    <location>
        <begin position="19"/>
        <end position="64"/>
    </location>
</feature>
<organism evidence="2">
    <name type="scientific">Chlamydomonas leiostraca</name>
    <dbReference type="NCBI Taxonomy" id="1034604"/>
    <lineage>
        <taxon>Eukaryota</taxon>
        <taxon>Viridiplantae</taxon>
        <taxon>Chlorophyta</taxon>
        <taxon>core chlorophytes</taxon>
        <taxon>Chlorophyceae</taxon>
        <taxon>CS clade</taxon>
        <taxon>Chlamydomonadales</taxon>
        <taxon>Chlamydomonadaceae</taxon>
        <taxon>Chlamydomonas</taxon>
    </lineage>
</organism>
<protein>
    <submittedName>
        <fullName evidence="2">Uncharacterized protein</fullName>
    </submittedName>
</protein>
<dbReference type="EMBL" id="HBFB01007835">
    <property type="protein sequence ID" value="CAD8670948.1"/>
    <property type="molecule type" value="Transcribed_RNA"/>
</dbReference>
<evidence type="ECO:0000256" key="1">
    <source>
        <dbReference type="SAM" id="MobiDB-lite"/>
    </source>
</evidence>
<evidence type="ECO:0000313" key="2">
    <source>
        <dbReference type="EMBL" id="CAD8670948.1"/>
    </source>
</evidence>